<organism evidence="2">
    <name type="scientific">viral metagenome</name>
    <dbReference type="NCBI Taxonomy" id="1070528"/>
    <lineage>
        <taxon>unclassified sequences</taxon>
        <taxon>metagenomes</taxon>
        <taxon>organismal metagenomes</taxon>
    </lineage>
</organism>
<evidence type="ECO:0000313" key="2">
    <source>
        <dbReference type="EMBL" id="QHT27087.1"/>
    </source>
</evidence>
<evidence type="ECO:0000259" key="1">
    <source>
        <dbReference type="PROSITE" id="PS50157"/>
    </source>
</evidence>
<proteinExistence type="predicted"/>
<dbReference type="EMBL" id="MN739802">
    <property type="protein sequence ID" value="QHT26843.1"/>
    <property type="molecule type" value="Genomic_DNA"/>
</dbReference>
<dbReference type="InterPro" id="IPR013087">
    <property type="entry name" value="Znf_C2H2_type"/>
</dbReference>
<accession>A0A6C0ED40</accession>
<dbReference type="SUPFAM" id="SSF57667">
    <property type="entry name" value="beta-beta-alpha zinc fingers"/>
    <property type="match status" value="1"/>
</dbReference>
<dbReference type="AlphaFoldDB" id="A0A6C0ED40"/>
<protein>
    <recommendedName>
        <fullName evidence="1">C2H2-type domain-containing protein</fullName>
    </recommendedName>
</protein>
<dbReference type="PROSITE" id="PS00028">
    <property type="entry name" value="ZINC_FINGER_C2H2_1"/>
    <property type="match status" value="1"/>
</dbReference>
<sequence length="40" mass="4704">MSENNENIKLHRCIICNKNYSSQSSLCNHNKKFHIINTNL</sequence>
<name>A0A6C0ED40_9ZZZZ</name>
<dbReference type="InterPro" id="IPR036236">
    <property type="entry name" value="Znf_C2H2_sf"/>
</dbReference>
<dbReference type="EMBL" id="MN739810">
    <property type="protein sequence ID" value="QHT27087.1"/>
    <property type="molecule type" value="Genomic_DNA"/>
</dbReference>
<reference evidence="2" key="1">
    <citation type="journal article" date="2020" name="Nature">
        <title>Giant virus diversity and host interactions through global metagenomics.</title>
        <authorList>
            <person name="Schulz F."/>
            <person name="Roux S."/>
            <person name="Paez-Espino D."/>
            <person name="Jungbluth S."/>
            <person name="Walsh D.A."/>
            <person name="Denef V.J."/>
            <person name="McMahon K.D."/>
            <person name="Konstantinidis K.T."/>
            <person name="Eloe-Fadrosh E.A."/>
            <person name="Kyrpides N.C."/>
            <person name="Woyke T."/>
        </authorList>
    </citation>
    <scope>NUCLEOTIDE SEQUENCE</scope>
    <source>
        <strain evidence="2">GVMAG-M-3300023179-2</strain>
    </source>
</reference>
<feature type="domain" description="C2H2-type" evidence="1">
    <location>
        <begin position="11"/>
        <end position="34"/>
    </location>
</feature>
<dbReference type="PROSITE" id="PS50157">
    <property type="entry name" value="ZINC_FINGER_C2H2_2"/>
    <property type="match status" value="1"/>
</dbReference>